<dbReference type="PROSITE" id="PS50878">
    <property type="entry name" value="RT_POL"/>
    <property type="match status" value="1"/>
</dbReference>
<sequence>MDIQRIIESYFSQLFTAQQPSEETTRKVLSCVCHSLSQRYKDFLALDFNGVEIRKAVFNMHPTKAPGPDGLPTIFFQKYWDSVGPSVTDACLKCLNSGSSLLAVNDTLICLIPKVTRAERMTEFRPISLCNVVYKIVSKALSNRLRTVLSEVISEAQSAFIPDMAKAYDRVEWGFLRAMMEKLGFPDKWINQVMECVATVSFSFLVNGEICGSVKPTRGLRQGDRLSPYLFLLCTEGFSSMLSGSVERGELTGLKCGQTGPVVSHLFFADDSLFFTKATAVECGVIRRIIEDYSKASGQLVNFCKSAVCMSKTISSGEGKRLADIIGVQRVWCHERYLGLPSFGGRNKRALFNYIKDRMWERVKGWRGRLLSIGGKEVLIRSVLQSIPAYTMNLFHLPKGLVTKLHRLCSRFWWGSTETSKKMHWASWRRLCRNKSAGGLGFCDLSMFNQALLAKQGWRLVKYPNSLVARGNGLLECGSRWRVGSGNSIRIYDDRWFPRPVTFKVISPCVQNNIYLVRHLRTVSGGWNNQLVPQLFFKEDAEMILSIPLSNTCRDDSITWHYTVDGEYTVRSGYNLGMCRMVADSNFGGSSNSGLENAESFWKTLWRINVPNKIKLFLWKACNNWLSTRANLAMRGIPADSTCVLCYRSPETTKHALWGCAKLKESIQNEDLALLSVLIWRIWFLRNERIQNIVGLSFKEVVGWAKIYLAQFKEATAMDVVEQRRMAAATVVRWEPPLEYLYKINTDVAIKIAEAMAILCGIVFSKDMGLLPAVVESDALGVVNLINTGSAISADVGVVLNDILNIISTGGIELV</sequence>
<dbReference type="InterPro" id="IPR043502">
    <property type="entry name" value="DNA/RNA_pol_sf"/>
</dbReference>
<organism evidence="2 3">
    <name type="scientific">Dipteronia sinensis</name>
    <dbReference type="NCBI Taxonomy" id="43782"/>
    <lineage>
        <taxon>Eukaryota</taxon>
        <taxon>Viridiplantae</taxon>
        <taxon>Streptophyta</taxon>
        <taxon>Embryophyta</taxon>
        <taxon>Tracheophyta</taxon>
        <taxon>Spermatophyta</taxon>
        <taxon>Magnoliopsida</taxon>
        <taxon>eudicotyledons</taxon>
        <taxon>Gunneridae</taxon>
        <taxon>Pentapetalae</taxon>
        <taxon>rosids</taxon>
        <taxon>malvids</taxon>
        <taxon>Sapindales</taxon>
        <taxon>Sapindaceae</taxon>
        <taxon>Hippocastanoideae</taxon>
        <taxon>Acereae</taxon>
        <taxon>Dipteronia</taxon>
    </lineage>
</organism>
<evidence type="ECO:0000313" key="3">
    <source>
        <dbReference type="Proteomes" id="UP001281410"/>
    </source>
</evidence>
<name>A0AAE0A7I6_9ROSI</name>
<dbReference type="GO" id="GO:0003676">
    <property type="term" value="F:nucleic acid binding"/>
    <property type="evidence" value="ECO:0007669"/>
    <property type="project" value="InterPro"/>
</dbReference>
<dbReference type="CDD" id="cd01650">
    <property type="entry name" value="RT_nLTR_like"/>
    <property type="match status" value="1"/>
</dbReference>
<dbReference type="PANTHER" id="PTHR33116">
    <property type="entry name" value="REVERSE TRANSCRIPTASE ZINC-BINDING DOMAIN-CONTAINING PROTEIN-RELATED-RELATED"/>
    <property type="match status" value="1"/>
</dbReference>
<dbReference type="EMBL" id="JANJYJ010000006">
    <property type="protein sequence ID" value="KAK3205547.1"/>
    <property type="molecule type" value="Genomic_DNA"/>
</dbReference>
<protein>
    <recommendedName>
        <fullName evidence="1">Reverse transcriptase domain-containing protein</fullName>
    </recommendedName>
</protein>
<dbReference type="SUPFAM" id="SSF56672">
    <property type="entry name" value="DNA/RNA polymerases"/>
    <property type="match status" value="1"/>
</dbReference>
<proteinExistence type="predicted"/>
<dbReference type="PANTHER" id="PTHR33116:SF86">
    <property type="entry name" value="REVERSE TRANSCRIPTASE DOMAIN-CONTAINING PROTEIN"/>
    <property type="match status" value="1"/>
</dbReference>
<dbReference type="InterPro" id="IPR026960">
    <property type="entry name" value="RVT-Znf"/>
</dbReference>
<dbReference type="Pfam" id="PF13456">
    <property type="entry name" value="RVT_3"/>
    <property type="match status" value="1"/>
</dbReference>
<dbReference type="Pfam" id="PF13966">
    <property type="entry name" value="zf-RVT"/>
    <property type="match status" value="1"/>
</dbReference>
<dbReference type="AlphaFoldDB" id="A0AAE0A7I6"/>
<evidence type="ECO:0000313" key="2">
    <source>
        <dbReference type="EMBL" id="KAK3205547.1"/>
    </source>
</evidence>
<dbReference type="Proteomes" id="UP001281410">
    <property type="component" value="Unassembled WGS sequence"/>
</dbReference>
<gene>
    <name evidence="2" type="ORF">Dsin_019593</name>
</gene>
<accession>A0AAE0A7I6</accession>
<feature type="domain" description="Reverse transcriptase" evidence="1">
    <location>
        <begin position="93"/>
        <end position="330"/>
    </location>
</feature>
<keyword evidence="3" id="KW-1185">Reference proteome</keyword>
<evidence type="ECO:0000259" key="1">
    <source>
        <dbReference type="PROSITE" id="PS50878"/>
    </source>
</evidence>
<dbReference type="GO" id="GO:0004523">
    <property type="term" value="F:RNA-DNA hybrid ribonuclease activity"/>
    <property type="evidence" value="ECO:0007669"/>
    <property type="project" value="InterPro"/>
</dbReference>
<reference evidence="2" key="1">
    <citation type="journal article" date="2023" name="Plant J.">
        <title>Genome sequences and population genomics provide insights into the demographic history, inbreeding, and mutation load of two 'living fossil' tree species of Dipteronia.</title>
        <authorList>
            <person name="Feng Y."/>
            <person name="Comes H.P."/>
            <person name="Chen J."/>
            <person name="Zhu S."/>
            <person name="Lu R."/>
            <person name="Zhang X."/>
            <person name="Li P."/>
            <person name="Qiu J."/>
            <person name="Olsen K.M."/>
            <person name="Qiu Y."/>
        </authorList>
    </citation>
    <scope>NUCLEOTIDE SEQUENCE</scope>
    <source>
        <strain evidence="2">NBL</strain>
    </source>
</reference>
<dbReference type="InterPro" id="IPR002156">
    <property type="entry name" value="RNaseH_domain"/>
</dbReference>
<comment type="caution">
    <text evidence="2">The sequence shown here is derived from an EMBL/GenBank/DDBJ whole genome shotgun (WGS) entry which is preliminary data.</text>
</comment>
<dbReference type="Pfam" id="PF00078">
    <property type="entry name" value="RVT_1"/>
    <property type="match status" value="1"/>
</dbReference>
<dbReference type="InterPro" id="IPR000477">
    <property type="entry name" value="RT_dom"/>
</dbReference>